<dbReference type="Pfam" id="PF00069">
    <property type="entry name" value="Pkinase"/>
    <property type="match status" value="1"/>
</dbReference>
<sequence length="52" mass="6113">MNRYKVTKQLGDGTYGSVLKAINRQSGEVVAIKRMKKKFYSWEECMQLREVN</sequence>
<organism evidence="3 4">
    <name type="scientific">Phytophthora kernoviae</name>
    <dbReference type="NCBI Taxonomy" id="325452"/>
    <lineage>
        <taxon>Eukaryota</taxon>
        <taxon>Sar</taxon>
        <taxon>Stramenopiles</taxon>
        <taxon>Oomycota</taxon>
        <taxon>Peronosporomycetes</taxon>
        <taxon>Peronosporales</taxon>
        <taxon>Peronosporaceae</taxon>
        <taxon>Phytophthora</taxon>
    </lineage>
</organism>
<dbReference type="InterPro" id="IPR011009">
    <property type="entry name" value="Kinase-like_dom_sf"/>
</dbReference>
<dbReference type="AlphaFoldDB" id="A0A3R7HGS1"/>
<comment type="caution">
    <text evidence="3">The sequence shown here is derived from an EMBL/GenBank/DDBJ whole genome shotgun (WGS) entry which is preliminary data.</text>
</comment>
<dbReference type="PROSITE" id="PS00107">
    <property type="entry name" value="PROTEIN_KINASE_ATP"/>
    <property type="match status" value="1"/>
</dbReference>
<protein>
    <recommendedName>
        <fullName evidence="2">Protein kinase domain-containing protein</fullName>
    </recommendedName>
</protein>
<keyword evidence="1" id="KW-0067">ATP-binding</keyword>
<accession>A0A3R7HGS1</accession>
<dbReference type="GO" id="GO:0005524">
    <property type="term" value="F:ATP binding"/>
    <property type="evidence" value="ECO:0007669"/>
    <property type="project" value="UniProtKB-UniRule"/>
</dbReference>
<dbReference type="InterPro" id="IPR000719">
    <property type="entry name" value="Prot_kinase_dom"/>
</dbReference>
<dbReference type="Proteomes" id="UP000284657">
    <property type="component" value="Unassembled WGS sequence"/>
</dbReference>
<reference evidence="3 4" key="1">
    <citation type="submission" date="2018-07" db="EMBL/GenBank/DDBJ databases">
        <title>Genome sequencing of oomycete isolates from Chile give support for New Zealand origin for Phytophthora kernoviae and make available the first Nothophytophthora sp. genome.</title>
        <authorList>
            <person name="Studholme D.J."/>
            <person name="Sanfuentes E."/>
            <person name="Panda P."/>
            <person name="Hill R."/>
            <person name="Sambles C."/>
            <person name="Grant M."/>
            <person name="Williams N.M."/>
            <person name="Mcdougal R.L."/>
        </authorList>
    </citation>
    <scope>NUCLEOTIDE SEQUENCE [LARGE SCALE GENOMIC DNA]</scope>
    <source>
        <strain evidence="3">Chile7</strain>
    </source>
</reference>
<evidence type="ECO:0000256" key="1">
    <source>
        <dbReference type="PROSITE-ProRule" id="PRU10141"/>
    </source>
</evidence>
<proteinExistence type="predicted"/>
<feature type="non-terminal residue" evidence="3">
    <location>
        <position position="52"/>
    </location>
</feature>
<name>A0A3R7HGS1_9STRA</name>
<dbReference type="SUPFAM" id="SSF56112">
    <property type="entry name" value="Protein kinase-like (PK-like)"/>
    <property type="match status" value="1"/>
</dbReference>
<dbReference type="InterPro" id="IPR017441">
    <property type="entry name" value="Protein_kinase_ATP_BS"/>
</dbReference>
<evidence type="ECO:0000313" key="4">
    <source>
        <dbReference type="Proteomes" id="UP000284657"/>
    </source>
</evidence>
<evidence type="ECO:0000313" key="3">
    <source>
        <dbReference type="EMBL" id="RLN50620.1"/>
    </source>
</evidence>
<gene>
    <name evidence="3" type="ORF">BBJ29_005432</name>
</gene>
<dbReference type="GO" id="GO:0004672">
    <property type="term" value="F:protein kinase activity"/>
    <property type="evidence" value="ECO:0007669"/>
    <property type="project" value="InterPro"/>
</dbReference>
<dbReference type="Gene3D" id="3.30.200.20">
    <property type="entry name" value="Phosphorylase Kinase, domain 1"/>
    <property type="match status" value="1"/>
</dbReference>
<dbReference type="EMBL" id="MBAD02001998">
    <property type="protein sequence ID" value="RLN50620.1"/>
    <property type="molecule type" value="Genomic_DNA"/>
</dbReference>
<feature type="binding site" evidence="1">
    <location>
        <position position="33"/>
    </location>
    <ligand>
        <name>ATP</name>
        <dbReference type="ChEBI" id="CHEBI:30616"/>
    </ligand>
</feature>
<keyword evidence="1" id="KW-0547">Nucleotide-binding</keyword>
<evidence type="ECO:0000259" key="2">
    <source>
        <dbReference type="PROSITE" id="PS50011"/>
    </source>
</evidence>
<dbReference type="PROSITE" id="PS50011">
    <property type="entry name" value="PROTEIN_KINASE_DOM"/>
    <property type="match status" value="1"/>
</dbReference>
<feature type="domain" description="Protein kinase" evidence="2">
    <location>
        <begin position="4"/>
        <end position="52"/>
    </location>
</feature>